<dbReference type="AlphaFoldDB" id="A0A370GY12"/>
<dbReference type="EMBL" id="QQAZ01000008">
    <property type="protein sequence ID" value="RDI48547.1"/>
    <property type="molecule type" value="Genomic_DNA"/>
</dbReference>
<dbReference type="GO" id="GO:0016301">
    <property type="term" value="F:kinase activity"/>
    <property type="evidence" value="ECO:0007669"/>
    <property type="project" value="InterPro"/>
</dbReference>
<evidence type="ECO:0000313" key="3">
    <source>
        <dbReference type="Proteomes" id="UP000255355"/>
    </source>
</evidence>
<reference evidence="2 3" key="1">
    <citation type="submission" date="2018-07" db="EMBL/GenBank/DDBJ databases">
        <title>Genomic Encyclopedia of Type Strains, Phase IV (KMG-IV): sequencing the most valuable type-strain genomes for metagenomic binning, comparative biology and taxonomic classification.</title>
        <authorList>
            <person name="Goeker M."/>
        </authorList>
    </citation>
    <scope>NUCLEOTIDE SEQUENCE [LARGE SCALE GENOMIC DNA]</scope>
    <source>
        <strain evidence="2 3">DSM 44952</strain>
    </source>
</reference>
<sequence>MGVANLDGVKSNALRPAAGFGGVERFPDVWSKAAAYVHGIATTQYFTDGNKRTAWLAAVTFLAVNGVDLPRVTDIEAEVFVQAVGQDVWKTDEDLDLTLTKAAEWFRTKSEASRADVASSWELPASSVSMVITGAFFAEYCRAADNGKMDVLGGVLDRYFVQSFPVRVGLTIVMICQSGIADVGQTRSIDGCVVRPGGEPRKFFRLMAKINESENRYFFANVELDVHEPGRHVFQLVVEGNENSTRTVSLDFQQSDFGVW</sequence>
<dbReference type="InterPro" id="IPR053737">
    <property type="entry name" value="Type_II_TA_Toxin"/>
</dbReference>
<dbReference type="Proteomes" id="UP000255355">
    <property type="component" value="Unassembled WGS sequence"/>
</dbReference>
<name>A0A370GY12_9NOCA</name>
<feature type="domain" description="Fido" evidence="1">
    <location>
        <begin position="1"/>
        <end position="108"/>
    </location>
</feature>
<dbReference type="Gene3D" id="1.20.120.1870">
    <property type="entry name" value="Fic/DOC protein, Fido domain"/>
    <property type="match status" value="1"/>
</dbReference>
<evidence type="ECO:0000259" key="1">
    <source>
        <dbReference type="PROSITE" id="PS51459"/>
    </source>
</evidence>
<dbReference type="PROSITE" id="PS51459">
    <property type="entry name" value="FIDO"/>
    <property type="match status" value="1"/>
</dbReference>
<organism evidence="2 3">
    <name type="scientific">Nocardia mexicana</name>
    <dbReference type="NCBI Taxonomy" id="279262"/>
    <lineage>
        <taxon>Bacteria</taxon>
        <taxon>Bacillati</taxon>
        <taxon>Actinomycetota</taxon>
        <taxon>Actinomycetes</taxon>
        <taxon>Mycobacteriales</taxon>
        <taxon>Nocardiaceae</taxon>
        <taxon>Nocardia</taxon>
    </lineage>
</organism>
<dbReference type="PANTHER" id="PTHR39426:SF1">
    <property type="entry name" value="HOMOLOGY TO DEATH-ON-CURING PROTEIN OF PHAGE P1"/>
    <property type="match status" value="1"/>
</dbReference>
<gene>
    <name evidence="2" type="ORF">DFR68_108383</name>
</gene>
<proteinExistence type="predicted"/>
<accession>A0A370GY12</accession>
<comment type="caution">
    <text evidence="2">The sequence shown here is derived from an EMBL/GenBank/DDBJ whole genome shotgun (WGS) entry which is preliminary data.</text>
</comment>
<dbReference type="InterPro" id="IPR003812">
    <property type="entry name" value="Fido"/>
</dbReference>
<dbReference type="Pfam" id="PF02661">
    <property type="entry name" value="Fic"/>
    <property type="match status" value="1"/>
</dbReference>
<dbReference type="STRING" id="1210089.GCA_001613165_04501"/>
<keyword evidence="3" id="KW-1185">Reference proteome</keyword>
<dbReference type="PANTHER" id="PTHR39426">
    <property type="entry name" value="HOMOLOGY TO DEATH-ON-CURING PROTEIN OF PHAGE P1"/>
    <property type="match status" value="1"/>
</dbReference>
<protein>
    <submittedName>
        <fullName evidence="2">Prophage maintenance system killer protein</fullName>
    </submittedName>
</protein>
<dbReference type="InterPro" id="IPR006440">
    <property type="entry name" value="Doc"/>
</dbReference>
<evidence type="ECO:0000313" key="2">
    <source>
        <dbReference type="EMBL" id="RDI48547.1"/>
    </source>
</evidence>